<dbReference type="GO" id="GO:0051073">
    <property type="term" value="F:adenosylcobinamide-GDP ribazoletransferase activity"/>
    <property type="evidence" value="ECO:0007669"/>
    <property type="project" value="UniProtKB-UniRule"/>
</dbReference>
<evidence type="ECO:0000256" key="15">
    <source>
        <dbReference type="ARBA" id="ARBA00032605"/>
    </source>
</evidence>
<feature type="transmembrane region" description="Helical" evidence="19">
    <location>
        <begin position="177"/>
        <end position="197"/>
    </location>
</feature>
<evidence type="ECO:0000256" key="5">
    <source>
        <dbReference type="ARBA" id="ARBA00013200"/>
    </source>
</evidence>
<comment type="catalytic activity">
    <reaction evidence="18 19">
        <text>alpha-ribazole 5'-phosphate + adenosylcob(III)inamide-GDP = adenosylcob(III)alamin 5'-phosphate + GMP + H(+)</text>
        <dbReference type="Rhea" id="RHEA:23560"/>
        <dbReference type="ChEBI" id="CHEBI:15378"/>
        <dbReference type="ChEBI" id="CHEBI:57918"/>
        <dbReference type="ChEBI" id="CHEBI:58115"/>
        <dbReference type="ChEBI" id="CHEBI:60487"/>
        <dbReference type="ChEBI" id="CHEBI:60493"/>
        <dbReference type="EC" id="2.7.8.26"/>
    </reaction>
</comment>
<comment type="cofactor">
    <cofactor evidence="1 19">
        <name>Mg(2+)</name>
        <dbReference type="ChEBI" id="CHEBI:18420"/>
    </cofactor>
</comment>
<dbReference type="AlphaFoldDB" id="A0A4P6JTE3"/>
<keyword evidence="10 19" id="KW-0812">Transmembrane</keyword>
<dbReference type="KEGG" id="kbs:EPA93_23830"/>
<dbReference type="OrthoDB" id="9794626at2"/>
<dbReference type="RefSeq" id="WP_129889902.1">
    <property type="nucleotide sequence ID" value="NZ_CP035758.1"/>
</dbReference>
<dbReference type="GO" id="GO:0005886">
    <property type="term" value="C:plasma membrane"/>
    <property type="evidence" value="ECO:0007669"/>
    <property type="project" value="UniProtKB-SubCell"/>
</dbReference>
<dbReference type="GO" id="GO:0008818">
    <property type="term" value="F:cobalamin 5'-phosphate synthase activity"/>
    <property type="evidence" value="ECO:0007669"/>
    <property type="project" value="UniProtKB-UniRule"/>
</dbReference>
<evidence type="ECO:0000256" key="13">
    <source>
        <dbReference type="ARBA" id="ARBA00023136"/>
    </source>
</evidence>
<evidence type="ECO:0000256" key="4">
    <source>
        <dbReference type="ARBA" id="ARBA00010561"/>
    </source>
</evidence>
<feature type="transmembrane region" description="Helical" evidence="19">
    <location>
        <begin position="244"/>
        <end position="261"/>
    </location>
</feature>
<evidence type="ECO:0000256" key="7">
    <source>
        <dbReference type="ARBA" id="ARBA00022475"/>
    </source>
</evidence>
<keyword evidence="12 19" id="KW-1133">Transmembrane helix</keyword>
<feature type="transmembrane region" description="Helical" evidence="19">
    <location>
        <begin position="104"/>
        <end position="123"/>
    </location>
</feature>
<evidence type="ECO:0000256" key="11">
    <source>
        <dbReference type="ARBA" id="ARBA00022842"/>
    </source>
</evidence>
<keyword evidence="7 19" id="KW-1003">Cell membrane</keyword>
<evidence type="ECO:0000256" key="3">
    <source>
        <dbReference type="ARBA" id="ARBA00004663"/>
    </source>
</evidence>
<dbReference type="Pfam" id="PF02654">
    <property type="entry name" value="CobS"/>
    <property type="match status" value="1"/>
</dbReference>
<keyword evidence="8 19" id="KW-0169">Cobalamin biosynthesis</keyword>
<evidence type="ECO:0000256" key="8">
    <source>
        <dbReference type="ARBA" id="ARBA00022573"/>
    </source>
</evidence>
<dbReference type="GO" id="GO:0009236">
    <property type="term" value="P:cobalamin biosynthetic process"/>
    <property type="evidence" value="ECO:0007669"/>
    <property type="project" value="UniProtKB-UniRule"/>
</dbReference>
<comment type="subcellular location">
    <subcellularLocation>
        <location evidence="2 19">Cell membrane</location>
        <topology evidence="2 19">Multi-pass membrane protein</topology>
    </subcellularLocation>
</comment>
<accession>A0A4P6JTE3</accession>
<keyword evidence="13 19" id="KW-0472">Membrane</keyword>
<name>A0A4P6JTE3_KTERU</name>
<keyword evidence="9 19" id="KW-0808">Transferase</keyword>
<dbReference type="InterPro" id="IPR003805">
    <property type="entry name" value="CobS"/>
</dbReference>
<dbReference type="HAMAP" id="MF_00719">
    <property type="entry name" value="CobS"/>
    <property type="match status" value="1"/>
</dbReference>
<feature type="transmembrane region" description="Helical" evidence="19">
    <location>
        <begin position="203"/>
        <end position="223"/>
    </location>
</feature>
<evidence type="ECO:0000256" key="17">
    <source>
        <dbReference type="ARBA" id="ARBA00048623"/>
    </source>
</evidence>
<dbReference type="UniPathway" id="UPA00148">
    <property type="reaction ID" value="UER00238"/>
</dbReference>
<keyword evidence="11 19" id="KW-0460">Magnesium</keyword>
<dbReference type="NCBIfam" id="TIGR00317">
    <property type="entry name" value="cobS"/>
    <property type="match status" value="1"/>
</dbReference>
<keyword evidence="21" id="KW-1185">Reference proteome</keyword>
<protein>
    <recommendedName>
        <fullName evidence="6 19">Adenosylcobinamide-GDP ribazoletransferase</fullName>
        <ecNumber evidence="5 19">2.7.8.26</ecNumber>
    </recommendedName>
    <alternativeName>
        <fullName evidence="16 19">Cobalamin synthase</fullName>
    </alternativeName>
    <alternativeName>
        <fullName evidence="15 19">Cobalamin-5'-phosphate synthase</fullName>
    </alternativeName>
</protein>
<evidence type="ECO:0000256" key="12">
    <source>
        <dbReference type="ARBA" id="ARBA00022989"/>
    </source>
</evidence>
<evidence type="ECO:0000313" key="20">
    <source>
        <dbReference type="EMBL" id="QBD78849.1"/>
    </source>
</evidence>
<evidence type="ECO:0000256" key="14">
    <source>
        <dbReference type="ARBA" id="ARBA00025228"/>
    </source>
</evidence>
<feature type="transmembrane region" description="Helical" evidence="19">
    <location>
        <begin position="296"/>
        <end position="317"/>
    </location>
</feature>
<evidence type="ECO:0000256" key="18">
    <source>
        <dbReference type="ARBA" id="ARBA00049504"/>
    </source>
</evidence>
<organism evidence="20 21">
    <name type="scientific">Ktedonosporobacter rubrisoli</name>
    <dbReference type="NCBI Taxonomy" id="2509675"/>
    <lineage>
        <taxon>Bacteria</taxon>
        <taxon>Bacillati</taxon>
        <taxon>Chloroflexota</taxon>
        <taxon>Ktedonobacteria</taxon>
        <taxon>Ktedonobacterales</taxon>
        <taxon>Ktedonosporobacteraceae</taxon>
        <taxon>Ktedonosporobacter</taxon>
    </lineage>
</organism>
<evidence type="ECO:0000256" key="19">
    <source>
        <dbReference type="HAMAP-Rule" id="MF_00719"/>
    </source>
</evidence>
<sequence length="318" mass="34633">MSEEPNDRQQQFRETLHKASGYFQGAFADLRKRVDKIQSQRGGSYIPDEEELPPTTGRQVSVLEQYREFVAAVRFLTVFPWPENRPNLSASQASSIMPISGAGYFPLIGLFLALLLWLLKLIFSPLLPSLALVAVLVVALIVLTGGLHLDGLMDACDGLFGGATRERKLEIMRDSRVGSFGVLGALCMLLLKFAFLASLDVRWLPLAFLVALPSSRWGMVLAVRIFPGARVRGLGSNFRQTVTNLQLALAIVTSLVVVLVAGHLVGLLVWVGVTLAALAIGAWVTQVLGGLTGDTYGAIAEITEVFAFLLLLLMQLWL</sequence>
<evidence type="ECO:0000313" key="21">
    <source>
        <dbReference type="Proteomes" id="UP000290365"/>
    </source>
</evidence>
<evidence type="ECO:0000256" key="1">
    <source>
        <dbReference type="ARBA" id="ARBA00001946"/>
    </source>
</evidence>
<gene>
    <name evidence="19 20" type="primary">cobS</name>
    <name evidence="20" type="ORF">EPA93_23830</name>
</gene>
<evidence type="ECO:0000256" key="2">
    <source>
        <dbReference type="ARBA" id="ARBA00004651"/>
    </source>
</evidence>
<comment type="function">
    <text evidence="14 19">Joins adenosylcobinamide-GDP and alpha-ribazole to generate adenosylcobalamin (Ado-cobalamin). Also synthesizes adenosylcobalamin 5'-phosphate from adenosylcobinamide-GDP and alpha-ribazole 5'-phosphate.</text>
</comment>
<dbReference type="PANTHER" id="PTHR34148">
    <property type="entry name" value="ADENOSYLCOBINAMIDE-GDP RIBAZOLETRANSFERASE"/>
    <property type="match status" value="1"/>
</dbReference>
<dbReference type="PANTHER" id="PTHR34148:SF1">
    <property type="entry name" value="ADENOSYLCOBINAMIDE-GDP RIBAZOLETRANSFERASE"/>
    <property type="match status" value="1"/>
</dbReference>
<evidence type="ECO:0000256" key="10">
    <source>
        <dbReference type="ARBA" id="ARBA00022692"/>
    </source>
</evidence>
<reference evidence="20 21" key="1">
    <citation type="submission" date="2019-01" db="EMBL/GenBank/DDBJ databases">
        <title>Ktedonosporobacter rubrisoli SCAWS-G2.</title>
        <authorList>
            <person name="Huang Y."/>
            <person name="Yan B."/>
        </authorList>
    </citation>
    <scope>NUCLEOTIDE SEQUENCE [LARGE SCALE GENOMIC DNA]</scope>
    <source>
        <strain evidence="20 21">SCAWS-G2</strain>
    </source>
</reference>
<comment type="pathway">
    <text evidence="3 19">Cofactor biosynthesis; adenosylcobalamin biosynthesis; adenosylcobalamin from cob(II)yrinate a,c-diamide: step 7/7.</text>
</comment>
<dbReference type="Proteomes" id="UP000290365">
    <property type="component" value="Chromosome"/>
</dbReference>
<feature type="transmembrane region" description="Helical" evidence="19">
    <location>
        <begin position="129"/>
        <end position="149"/>
    </location>
</feature>
<comment type="similarity">
    <text evidence="4 19">Belongs to the CobS family.</text>
</comment>
<evidence type="ECO:0000256" key="9">
    <source>
        <dbReference type="ARBA" id="ARBA00022679"/>
    </source>
</evidence>
<dbReference type="EC" id="2.7.8.26" evidence="5 19"/>
<comment type="catalytic activity">
    <reaction evidence="17 19">
        <text>alpha-ribazole + adenosylcob(III)inamide-GDP = adenosylcob(III)alamin + GMP + H(+)</text>
        <dbReference type="Rhea" id="RHEA:16049"/>
        <dbReference type="ChEBI" id="CHEBI:10329"/>
        <dbReference type="ChEBI" id="CHEBI:15378"/>
        <dbReference type="ChEBI" id="CHEBI:18408"/>
        <dbReference type="ChEBI" id="CHEBI:58115"/>
        <dbReference type="ChEBI" id="CHEBI:60487"/>
        <dbReference type="EC" id="2.7.8.26"/>
    </reaction>
</comment>
<dbReference type="EMBL" id="CP035758">
    <property type="protein sequence ID" value="QBD78849.1"/>
    <property type="molecule type" value="Genomic_DNA"/>
</dbReference>
<evidence type="ECO:0000256" key="6">
    <source>
        <dbReference type="ARBA" id="ARBA00015850"/>
    </source>
</evidence>
<proteinExistence type="inferred from homology"/>
<evidence type="ECO:0000256" key="16">
    <source>
        <dbReference type="ARBA" id="ARBA00032853"/>
    </source>
</evidence>